<dbReference type="Gene3D" id="3.30.450.20">
    <property type="entry name" value="PAS domain"/>
    <property type="match status" value="1"/>
</dbReference>
<keyword evidence="3 6" id="KW-0597">Phosphoprotein</keyword>
<dbReference type="InterPro" id="IPR003594">
    <property type="entry name" value="HATPase_dom"/>
</dbReference>
<accession>A0A2N0SJE2</accession>
<dbReference type="InterPro" id="IPR036890">
    <property type="entry name" value="HATPase_C_sf"/>
</dbReference>
<feature type="domain" description="Histidine kinase" evidence="9">
    <location>
        <begin position="1143"/>
        <end position="1378"/>
    </location>
</feature>
<dbReference type="Pfam" id="PF01590">
    <property type="entry name" value="GAF"/>
    <property type="match status" value="1"/>
</dbReference>
<dbReference type="InterPro" id="IPR004358">
    <property type="entry name" value="Sig_transdc_His_kin-like_C"/>
</dbReference>
<dbReference type="EMBL" id="LLXJ01000783">
    <property type="protein sequence ID" value="PKC06218.1"/>
    <property type="molecule type" value="Genomic_DNA"/>
</dbReference>
<dbReference type="Gene3D" id="1.10.287.130">
    <property type="match status" value="2"/>
</dbReference>
<dbReference type="GO" id="GO:0000155">
    <property type="term" value="F:phosphorelay sensor kinase activity"/>
    <property type="evidence" value="ECO:0007669"/>
    <property type="project" value="InterPro"/>
</dbReference>
<evidence type="ECO:0000259" key="8">
    <source>
        <dbReference type="PROSITE" id="PS50046"/>
    </source>
</evidence>
<keyword evidence="5" id="KW-0418">Kinase</keyword>
<dbReference type="CDD" id="cd17574">
    <property type="entry name" value="REC_OmpR"/>
    <property type="match status" value="1"/>
</dbReference>
<dbReference type="PROSITE" id="PS50110">
    <property type="entry name" value="RESPONSE_REGULATORY"/>
    <property type="match status" value="2"/>
</dbReference>
<dbReference type="CDD" id="cd00082">
    <property type="entry name" value="HisKA"/>
    <property type="match status" value="2"/>
</dbReference>
<evidence type="ECO:0000313" key="11">
    <source>
        <dbReference type="EMBL" id="CAB5292810.1"/>
    </source>
</evidence>
<dbReference type="Gene3D" id="3.30.450.40">
    <property type="match status" value="1"/>
</dbReference>
<dbReference type="InterPro" id="IPR003661">
    <property type="entry name" value="HisK_dim/P_dom"/>
</dbReference>
<dbReference type="PANTHER" id="PTHR43047">
    <property type="entry name" value="TWO-COMPONENT HISTIDINE PROTEIN KINASE"/>
    <property type="match status" value="1"/>
</dbReference>
<dbReference type="Pfam" id="PF00072">
    <property type="entry name" value="Response_reg"/>
    <property type="match status" value="2"/>
</dbReference>
<feature type="domain" description="Response regulatory" evidence="10">
    <location>
        <begin position="741"/>
        <end position="858"/>
    </location>
</feature>
<gene>
    <name evidence="11" type="ORF">CHRIB12_LOCUS214</name>
    <name evidence="13" type="ORF">RhiirA1_407440</name>
    <name evidence="12" type="ORF">RhiirA5_360502</name>
</gene>
<reference evidence="13 14" key="3">
    <citation type="submission" date="2017-10" db="EMBL/GenBank/DDBJ databases">
        <title>Extensive intraspecific genome diversity in a model arbuscular mycorrhizal fungus.</title>
        <authorList>
            <person name="Chen E.C.H."/>
            <person name="Morin E."/>
            <person name="Baudet D."/>
            <person name="Noel J."/>
            <person name="Ndikumana S."/>
            <person name="Charron P."/>
            <person name="St-Onge C."/>
            <person name="Giorgi J."/>
            <person name="Grigoriev I.V."/>
            <person name="Roux C."/>
            <person name="Martin F.M."/>
            <person name="Corradi N."/>
        </authorList>
    </citation>
    <scope>NUCLEOTIDE SEQUENCE [LARGE SCALE GENOMIC DNA]</scope>
    <source>
        <strain evidence="13 14">A1</strain>
    </source>
</reference>
<organism evidence="13 14">
    <name type="scientific">Rhizophagus irregularis</name>
    <dbReference type="NCBI Taxonomy" id="588596"/>
    <lineage>
        <taxon>Eukaryota</taxon>
        <taxon>Fungi</taxon>
        <taxon>Fungi incertae sedis</taxon>
        <taxon>Mucoromycota</taxon>
        <taxon>Glomeromycotina</taxon>
        <taxon>Glomeromycetes</taxon>
        <taxon>Glomerales</taxon>
        <taxon>Glomeraceae</taxon>
        <taxon>Rhizophagus</taxon>
    </lineage>
</organism>
<evidence type="ECO:0000256" key="5">
    <source>
        <dbReference type="ARBA" id="ARBA00022777"/>
    </source>
</evidence>
<dbReference type="InterPro" id="IPR029016">
    <property type="entry name" value="GAF-like_dom_sf"/>
</dbReference>
<dbReference type="EC" id="2.7.13.3" evidence="2"/>
<keyword evidence="4" id="KW-0808">Transferase</keyword>
<evidence type="ECO:0000256" key="2">
    <source>
        <dbReference type="ARBA" id="ARBA00012438"/>
    </source>
</evidence>
<evidence type="ECO:0000256" key="7">
    <source>
        <dbReference type="SAM" id="MobiDB-lite"/>
    </source>
</evidence>
<dbReference type="EMBL" id="LLXH01000019">
    <property type="protein sequence ID" value="PKC75671.1"/>
    <property type="molecule type" value="Genomic_DNA"/>
</dbReference>
<dbReference type="InterPro" id="IPR001789">
    <property type="entry name" value="Sig_transdc_resp-reg_receiver"/>
</dbReference>
<dbReference type="Proteomes" id="UP000232688">
    <property type="component" value="Unassembled WGS sequence"/>
</dbReference>
<dbReference type="InterPro" id="IPR003018">
    <property type="entry name" value="GAF"/>
</dbReference>
<dbReference type="SUPFAM" id="SSF55781">
    <property type="entry name" value="GAF domain-like"/>
    <property type="match status" value="2"/>
</dbReference>
<dbReference type="InterPro" id="IPR011006">
    <property type="entry name" value="CheY-like_superfamily"/>
</dbReference>
<comment type="catalytic activity">
    <reaction evidence="1">
        <text>ATP + protein L-histidine = ADP + protein N-phospho-L-histidine.</text>
        <dbReference type="EC" id="2.7.13.3"/>
    </reaction>
</comment>
<dbReference type="SMART" id="SM00065">
    <property type="entry name" value="GAF"/>
    <property type="match status" value="1"/>
</dbReference>
<dbReference type="SMART" id="SM00448">
    <property type="entry name" value="REC"/>
    <property type="match status" value="2"/>
</dbReference>
<dbReference type="InterPro" id="IPR035965">
    <property type="entry name" value="PAS-like_dom_sf"/>
</dbReference>
<dbReference type="PRINTS" id="PR00344">
    <property type="entry name" value="BCTRLSENSOR"/>
</dbReference>
<sequence>MDKALTFMSFAGTENISNFSEFPNQYDQIPAADLVESFDWSSTSLGPMDEWENTLKSTVKLCMHSVFPIAIYYGPDLVNIYNQMWIPILKMKHPQALGQPFKEVWAEIYDDLEPLFNEVLSTGKGKFEYDRFFFLLRDGYLEETYFSFTFSPIFKDDGSVGGIFNASQETTQRVLSNRRVKTLSELGKRTPGAKSLENACHLVTRTLHEKNKDIPYALIYLIENSTVKSTLQPREAHLIASTFDEDLDYVKCEDGVDEISFVPNKSRRVLPDYLLETKEIIDLMVVPDEINELINDDSKFELSARTGENFVASKDFLTSWPIHYVAMTGSHITITLKNGSSAVLYPVTTSSGGKSVLTAVIILGINPHRALDKEYMEFLQLIVGQVCISLTHGKSREEERKQAEILADLNRQKIMFFQNISHELRTPITLMLSPLDEVISECSNDSPMHPHLNMIQRNTRRLLKLVNTLLQFSRIEAGRMEAIYYEVNIGLLTLELASNFESMAKSLNLEYRIEIPENFDKMLEKKVFVDLDMYEKIIFNLCSNAFKHTWTGNVTVKLSVKWVENKEVIVLEVSDTGVGIPKEEIPKLFQRFYRIESRQSRSHEGTGIGLALIHELITRHGGGIKCDSELAKGTTFTIWIPTGHEHLPPGRLLFQKDMKEGKGYLGQENKLFDNKQLYLEEGLQWIQNNEPDSNEDAESPIDKMNVDEVEEIDHKGFFTGDLERSYPIEDDPIPLSGTKHVVLLADDNTDMRNYLSGLLKKEFIVHCACDGREALKKLKKLKNPPDLILSDIMMPNMNGFELLKSIRSDISTQLIPVILLSAKAGEEASIEGLDKGADDYLTKPFSARELIARVRVNIKLSYLRRQLFLQQRQQAETKQLLFSISNKIHSGFNLQKTLSTAAEEIHRTLSADRLFITANDQFENGDGIIEAFSAKDKSEKNIKGQCFKFNSEQIRLHSDPVIVEKLIKELEERRLLDEENDIHNIIDNANKAIAIMTNEQNQFFDKTLKDQKDITNEIGISTSTSSSELSKNSKNQSESSNLSDKEDLDTAEIANFYSINVQKYVSLLAVAIKVNQSTWGWLIVHRPPNSVWLDSEKEFLQQISNQISLAITHAKLLEDKLRREAQIEAARAANEAKSQILANTSHELRTPLGAIIGVLSAFEDTALTDDQKDMIQIMTRASDVVLAVVNDILDAAKLEAQKIKLVNRTFDLFDLVEKTIEIFGEKAGNKQIELILDCEPNSLPKDVRSDPERLQQILMNLLSNSIKFTENGKIVLKISMIPYEETEMTSVVQGQEAGKKAKLYVELCDTGIGIDPAFIKDIFKSFSQGDASMTRRQDGTGLGLSICKHLVDINGGEIDVVSELKKGSRFWFTWNVDIPATSISLDSLNDSLNEQTGLALPSAEQYKRVLIIDSVEAARNSLVKLFKDSVDKVDAFNSCEEGVNAVSQMVEKHNEPPYDVVFFNVYKENAELVKNSALQLRSICGQDLSIALLVFWSANGRALGKDLIYQIGGHTAALCKPIMHKRLLDCLRNNDIFKQSDITSPSKHDRGEYSYVKSLADIRVEKYYHQNRSLDTSITNRNENDSMIIGNNQENDQSTDPMVIDEDSTVKKEIKSQVSDTTSSSSTQTGENMVIGVKRNVTDNNPRAQKSRSRKITKSKCILCVEDNPINLRVIQHQLAKLGYPTLSATNGQEAVNVIEAEIANSTPNDESPRISLILMDCAMPEMSGFDASKAIRLFQSPLSKIPIIALTASAVQGTRDRCLESGMNDYLTKPLKIGQLKEMLEKWLGEE</sequence>
<dbReference type="InterPro" id="IPR016132">
    <property type="entry name" value="Phyto_chromo_attachment"/>
</dbReference>
<dbReference type="VEuPathDB" id="FungiDB:FUN_018868"/>
<feature type="domain" description="Histidine kinase" evidence="9">
    <location>
        <begin position="419"/>
        <end position="644"/>
    </location>
</feature>
<dbReference type="SUPFAM" id="SSF55874">
    <property type="entry name" value="ATPase domain of HSP90 chaperone/DNA topoisomerase II/histidine kinase"/>
    <property type="match status" value="2"/>
</dbReference>
<reference evidence="12 15" key="1">
    <citation type="submission" date="2016-04" db="EMBL/GenBank/DDBJ databases">
        <title>Genome analyses suggest a sexual origin of heterokaryosis in a supposedly ancient asexual fungus.</title>
        <authorList>
            <person name="Ropars J."/>
            <person name="Sedzielewska K."/>
            <person name="Noel J."/>
            <person name="Charron P."/>
            <person name="Farinelli L."/>
            <person name="Marton T."/>
            <person name="Kruger M."/>
            <person name="Pelin A."/>
            <person name="Brachmann A."/>
            <person name="Corradi N."/>
        </authorList>
    </citation>
    <scope>NUCLEOTIDE SEQUENCE [LARGE SCALE GENOMIC DNA]</scope>
    <source>
        <strain evidence="12 15">A5</strain>
    </source>
</reference>
<dbReference type="InterPro" id="IPR005467">
    <property type="entry name" value="His_kinase_dom"/>
</dbReference>
<dbReference type="CDD" id="cd17546">
    <property type="entry name" value="REC_hyHK_CKI1_RcsC-like"/>
    <property type="match status" value="1"/>
</dbReference>
<dbReference type="GO" id="GO:0009927">
    <property type="term" value="F:histidine phosphotransfer kinase activity"/>
    <property type="evidence" value="ECO:0007669"/>
    <property type="project" value="TreeGrafter"/>
</dbReference>
<dbReference type="Gene3D" id="3.40.50.2300">
    <property type="match status" value="2"/>
</dbReference>
<name>A0A2N0SJE2_9GLOM</name>
<reference evidence="12 15" key="2">
    <citation type="submission" date="2017-09" db="EMBL/GenBank/DDBJ databases">
        <title>Extensive intraspecific genome diversity in a model arbuscular mycorrhizal fungus.</title>
        <authorList>
            <person name="Chen E.C."/>
            <person name="Morin E."/>
            <person name="Beaudet D."/>
            <person name="Noel J."/>
            <person name="Ndikumana S."/>
            <person name="Charron P."/>
            <person name="St-Onge C."/>
            <person name="Giorgi J."/>
            <person name="Grigoriev I.V."/>
            <person name="Roux C."/>
            <person name="Martin F.M."/>
            <person name="Corradi N."/>
        </authorList>
    </citation>
    <scope>NUCLEOTIDE SEQUENCE [LARGE SCALE GENOMIC DNA]</scope>
    <source>
        <strain evidence="12 15">A5</strain>
    </source>
</reference>
<dbReference type="GO" id="GO:0005886">
    <property type="term" value="C:plasma membrane"/>
    <property type="evidence" value="ECO:0007669"/>
    <property type="project" value="TreeGrafter"/>
</dbReference>
<dbReference type="Pfam" id="PF00512">
    <property type="entry name" value="HisKA"/>
    <property type="match status" value="2"/>
</dbReference>
<feature type="compositionally biased region" description="Low complexity" evidence="7">
    <location>
        <begin position="1021"/>
        <end position="1042"/>
    </location>
</feature>
<dbReference type="SUPFAM" id="SSF47384">
    <property type="entry name" value="Homodimeric domain of signal transducing histidine kinase"/>
    <property type="match status" value="2"/>
</dbReference>
<reference evidence="11" key="5">
    <citation type="submission" date="2020-05" db="EMBL/GenBank/DDBJ databases">
        <authorList>
            <person name="Rincon C."/>
            <person name="Sanders R I."/>
            <person name="Robbins C."/>
            <person name="Chaturvedi A."/>
        </authorList>
    </citation>
    <scope>NUCLEOTIDE SEQUENCE</scope>
    <source>
        <strain evidence="11">CHB12</strain>
    </source>
</reference>
<evidence type="ECO:0000259" key="10">
    <source>
        <dbReference type="PROSITE" id="PS50110"/>
    </source>
</evidence>
<dbReference type="SMART" id="SM00388">
    <property type="entry name" value="HisKA"/>
    <property type="match status" value="2"/>
</dbReference>
<feature type="modified residue" description="4-aspartylphosphate" evidence="6">
    <location>
        <position position="1721"/>
    </location>
</feature>
<dbReference type="SUPFAM" id="SSF55785">
    <property type="entry name" value="PYP-like sensor domain (PAS domain)"/>
    <property type="match status" value="1"/>
</dbReference>
<dbReference type="EMBL" id="CAGKOT010000001">
    <property type="protein sequence ID" value="CAB5292810.1"/>
    <property type="molecule type" value="Genomic_DNA"/>
</dbReference>
<feature type="modified residue" description="4-aspartylphosphate" evidence="6">
    <location>
        <position position="791"/>
    </location>
</feature>
<dbReference type="CDD" id="cd16922">
    <property type="entry name" value="HATPase_EvgS-ArcB-TorS-like"/>
    <property type="match status" value="1"/>
</dbReference>
<dbReference type="PANTHER" id="PTHR43047:SF72">
    <property type="entry name" value="OSMOSENSING HISTIDINE PROTEIN KINASE SLN1"/>
    <property type="match status" value="1"/>
</dbReference>
<evidence type="ECO:0000313" key="13">
    <source>
        <dbReference type="EMBL" id="PKC75671.1"/>
    </source>
</evidence>
<dbReference type="Pfam" id="PF02518">
    <property type="entry name" value="HATPase_c"/>
    <property type="match status" value="2"/>
</dbReference>
<comment type="caution">
    <text evidence="13">The sequence shown here is derived from an EMBL/GenBank/DDBJ whole genome shotgun (WGS) entry which is preliminary data.</text>
</comment>
<evidence type="ECO:0000313" key="12">
    <source>
        <dbReference type="EMBL" id="PKC06218.1"/>
    </source>
</evidence>
<feature type="domain" description="Phytochrome chromophore attachment site" evidence="8">
    <location>
        <begin position="893"/>
        <end position="1106"/>
    </location>
</feature>
<evidence type="ECO:0000313" key="14">
    <source>
        <dbReference type="Proteomes" id="UP000232688"/>
    </source>
</evidence>
<evidence type="ECO:0000256" key="6">
    <source>
        <dbReference type="PROSITE-ProRule" id="PRU00169"/>
    </source>
</evidence>
<reference evidence="13 14" key="4">
    <citation type="submission" date="2017-10" db="EMBL/GenBank/DDBJ databases">
        <title>Genome analyses suggest a sexual origin of heterokaryosis in a supposedly ancient asexual fungus.</title>
        <authorList>
            <person name="Corradi N."/>
            <person name="Sedzielewska K."/>
            <person name="Noel J."/>
            <person name="Charron P."/>
            <person name="Farinelli L."/>
            <person name="Marton T."/>
            <person name="Kruger M."/>
            <person name="Pelin A."/>
            <person name="Brachmann A."/>
            <person name="Corradi N."/>
        </authorList>
    </citation>
    <scope>NUCLEOTIDE SEQUENCE [LARGE SCALE GENOMIC DNA]</scope>
    <source>
        <strain evidence="13 14">A1</strain>
    </source>
</reference>
<protein>
    <recommendedName>
        <fullName evidence="2">histidine kinase</fullName>
        <ecNumber evidence="2">2.7.13.3</ecNumber>
    </recommendedName>
</protein>
<proteinExistence type="predicted"/>
<dbReference type="InterPro" id="IPR036097">
    <property type="entry name" value="HisK_dim/P_sf"/>
</dbReference>
<evidence type="ECO:0000313" key="15">
    <source>
        <dbReference type="Proteomes" id="UP000232722"/>
    </source>
</evidence>
<dbReference type="SUPFAM" id="SSF52172">
    <property type="entry name" value="CheY-like"/>
    <property type="match status" value="2"/>
</dbReference>
<dbReference type="Proteomes" id="UP000684084">
    <property type="component" value="Unassembled WGS sequence"/>
</dbReference>
<dbReference type="PROSITE" id="PS50046">
    <property type="entry name" value="PHYTOCHROME_2"/>
    <property type="match status" value="1"/>
</dbReference>
<feature type="region of interest" description="Disordered" evidence="7">
    <location>
        <begin position="1020"/>
        <end position="1045"/>
    </location>
</feature>
<dbReference type="VEuPathDB" id="FungiDB:RhiirFUN_015311"/>
<dbReference type="SMART" id="SM00387">
    <property type="entry name" value="HATPase_c"/>
    <property type="match status" value="2"/>
</dbReference>
<dbReference type="FunFam" id="3.30.565.10:FF:000010">
    <property type="entry name" value="Sensor histidine kinase RcsC"/>
    <property type="match status" value="1"/>
</dbReference>
<dbReference type="Proteomes" id="UP000232722">
    <property type="component" value="Unassembled WGS sequence"/>
</dbReference>
<dbReference type="OrthoDB" id="5378913at2759"/>
<evidence type="ECO:0000259" key="9">
    <source>
        <dbReference type="PROSITE" id="PS50109"/>
    </source>
</evidence>
<dbReference type="VEuPathDB" id="FungiDB:RhiirA1_407440"/>
<evidence type="ECO:0000256" key="3">
    <source>
        <dbReference type="ARBA" id="ARBA00022553"/>
    </source>
</evidence>
<feature type="domain" description="Response regulatory" evidence="10">
    <location>
        <begin position="1661"/>
        <end position="1789"/>
    </location>
</feature>
<dbReference type="FunFam" id="1.10.287.130:FF:000045">
    <property type="entry name" value="Two-component system sensor histidine kinase/response regulator"/>
    <property type="match status" value="1"/>
</dbReference>
<evidence type="ECO:0000256" key="4">
    <source>
        <dbReference type="ARBA" id="ARBA00022679"/>
    </source>
</evidence>
<evidence type="ECO:0000256" key="1">
    <source>
        <dbReference type="ARBA" id="ARBA00000085"/>
    </source>
</evidence>
<dbReference type="Gene3D" id="3.30.565.10">
    <property type="entry name" value="Histidine kinase-like ATPase, C-terminal domain"/>
    <property type="match status" value="2"/>
</dbReference>
<dbReference type="PROSITE" id="PS50109">
    <property type="entry name" value="HIS_KIN"/>
    <property type="match status" value="2"/>
</dbReference>